<gene>
    <name evidence="2" type="ORF">KSP40_PGU014869</name>
</gene>
<comment type="caution">
    <text evidence="2">The sequence shown here is derived from an EMBL/GenBank/DDBJ whole genome shotgun (WGS) entry which is preliminary data.</text>
</comment>
<sequence length="70" mass="8064">MRETVPNYPNLIHRVEAQIAADEAINAHRQQFKGGQKRKRRHETSTRKEKKSDAGINARMIIVDVTHQGM</sequence>
<proteinExistence type="predicted"/>
<feature type="compositionally biased region" description="Basic and acidic residues" evidence="1">
    <location>
        <begin position="43"/>
        <end position="53"/>
    </location>
</feature>
<dbReference type="EMBL" id="JBBWWR010000010">
    <property type="protein sequence ID" value="KAK8961127.1"/>
    <property type="molecule type" value="Genomic_DNA"/>
</dbReference>
<accession>A0ABR2MAE3</accession>
<feature type="region of interest" description="Disordered" evidence="1">
    <location>
        <begin position="29"/>
        <end position="56"/>
    </location>
</feature>
<evidence type="ECO:0000313" key="2">
    <source>
        <dbReference type="EMBL" id="KAK8961127.1"/>
    </source>
</evidence>
<reference evidence="2 3" key="1">
    <citation type="journal article" date="2022" name="Nat. Plants">
        <title>Genomes of leafy and leafless Platanthera orchids illuminate the evolution of mycoheterotrophy.</title>
        <authorList>
            <person name="Li M.H."/>
            <person name="Liu K.W."/>
            <person name="Li Z."/>
            <person name="Lu H.C."/>
            <person name="Ye Q.L."/>
            <person name="Zhang D."/>
            <person name="Wang J.Y."/>
            <person name="Li Y.F."/>
            <person name="Zhong Z.M."/>
            <person name="Liu X."/>
            <person name="Yu X."/>
            <person name="Liu D.K."/>
            <person name="Tu X.D."/>
            <person name="Liu B."/>
            <person name="Hao Y."/>
            <person name="Liao X.Y."/>
            <person name="Jiang Y.T."/>
            <person name="Sun W.H."/>
            <person name="Chen J."/>
            <person name="Chen Y.Q."/>
            <person name="Ai Y."/>
            <person name="Zhai J.W."/>
            <person name="Wu S.S."/>
            <person name="Zhou Z."/>
            <person name="Hsiao Y.Y."/>
            <person name="Wu W.L."/>
            <person name="Chen Y.Y."/>
            <person name="Lin Y.F."/>
            <person name="Hsu J.L."/>
            <person name="Li C.Y."/>
            <person name="Wang Z.W."/>
            <person name="Zhao X."/>
            <person name="Zhong W.Y."/>
            <person name="Ma X.K."/>
            <person name="Ma L."/>
            <person name="Huang J."/>
            <person name="Chen G.Z."/>
            <person name="Huang M.Z."/>
            <person name="Huang L."/>
            <person name="Peng D.H."/>
            <person name="Luo Y.B."/>
            <person name="Zou S.Q."/>
            <person name="Chen S.P."/>
            <person name="Lan S."/>
            <person name="Tsai W.C."/>
            <person name="Van de Peer Y."/>
            <person name="Liu Z.J."/>
        </authorList>
    </citation>
    <scope>NUCLEOTIDE SEQUENCE [LARGE SCALE GENOMIC DNA]</scope>
    <source>
        <strain evidence="2">Lor288</strain>
    </source>
</reference>
<evidence type="ECO:0000256" key="1">
    <source>
        <dbReference type="SAM" id="MobiDB-lite"/>
    </source>
</evidence>
<evidence type="ECO:0000313" key="3">
    <source>
        <dbReference type="Proteomes" id="UP001412067"/>
    </source>
</evidence>
<name>A0ABR2MAE3_9ASPA</name>
<protein>
    <submittedName>
        <fullName evidence="2">Uncharacterized protein</fullName>
    </submittedName>
</protein>
<keyword evidence="3" id="KW-1185">Reference proteome</keyword>
<dbReference type="Proteomes" id="UP001412067">
    <property type="component" value="Unassembled WGS sequence"/>
</dbReference>
<organism evidence="2 3">
    <name type="scientific">Platanthera guangdongensis</name>
    <dbReference type="NCBI Taxonomy" id="2320717"/>
    <lineage>
        <taxon>Eukaryota</taxon>
        <taxon>Viridiplantae</taxon>
        <taxon>Streptophyta</taxon>
        <taxon>Embryophyta</taxon>
        <taxon>Tracheophyta</taxon>
        <taxon>Spermatophyta</taxon>
        <taxon>Magnoliopsida</taxon>
        <taxon>Liliopsida</taxon>
        <taxon>Asparagales</taxon>
        <taxon>Orchidaceae</taxon>
        <taxon>Orchidoideae</taxon>
        <taxon>Orchideae</taxon>
        <taxon>Orchidinae</taxon>
        <taxon>Platanthera</taxon>
    </lineage>
</organism>